<proteinExistence type="predicted"/>
<dbReference type="GO" id="GO:0035861">
    <property type="term" value="C:site of double-strand break"/>
    <property type="evidence" value="ECO:0007669"/>
    <property type="project" value="TreeGrafter"/>
</dbReference>
<reference evidence="1" key="1">
    <citation type="submission" date="2022-01" db="EMBL/GenBank/DDBJ databases">
        <title>Genome Sequence Resource for Two Populations of Ditylenchus destructor, the Migratory Endoparasitic Phytonematode.</title>
        <authorList>
            <person name="Zhang H."/>
            <person name="Lin R."/>
            <person name="Xie B."/>
        </authorList>
    </citation>
    <scope>NUCLEOTIDE SEQUENCE</scope>
    <source>
        <strain evidence="1">BazhouSP</strain>
    </source>
</reference>
<gene>
    <name evidence="1" type="ORF">DdX_04891</name>
</gene>
<dbReference type="PANTHER" id="PTHR21615">
    <property type="entry name" value="CYCLIN N-TERMINAL DOMAIN-CONTAINING PROTEIN 1"/>
    <property type="match status" value="1"/>
</dbReference>
<dbReference type="CDD" id="cd20541">
    <property type="entry name" value="CYCLIN_CNTD1"/>
    <property type="match status" value="1"/>
</dbReference>
<dbReference type="GO" id="GO:0007131">
    <property type="term" value="P:reciprocal meiotic recombination"/>
    <property type="evidence" value="ECO:0007669"/>
    <property type="project" value="TreeGrafter"/>
</dbReference>
<dbReference type="PANTHER" id="PTHR21615:SF2">
    <property type="entry name" value="CYCLIN N-TERMINAL DOMAIN-CONTAINING PROTEIN 1"/>
    <property type="match status" value="1"/>
</dbReference>
<dbReference type="EMBL" id="JAKKPZ010000005">
    <property type="protein sequence ID" value="KAI1720649.1"/>
    <property type="molecule type" value="Genomic_DNA"/>
</dbReference>
<evidence type="ECO:0000313" key="2">
    <source>
        <dbReference type="Proteomes" id="UP001201812"/>
    </source>
</evidence>
<sequence>MSNGIETRAETEDETNRTRSYFCEPEFQDRSAGLHPDLWADWMSILVQENRDRVENISDVFRIFVQPPIVQYVFTICLRLRMSHEVKYLALGIFNEFMVAHISTLYSVVINLINKSDEEKQREWEKIESNVSRQLPLRVLSCVQIASKIISHNQALCNKSVRRCLQSLGQSYTEEAVRKSEVRILSTIDFSADVRQNPVSYVESVLHILLFTKNDPKIEVRPLWDYSIIILDCIYLQQDEVYQGILIRVHGIEASNLNRDRIIRLQGDYMLLAGAVVMTACICVHGMDFAEACLPIIGETCFLPQKDIVDTSVGIMKTIVDFREHNNSSHQLLSGE</sequence>
<comment type="caution">
    <text evidence="1">The sequence shown here is derived from an EMBL/GenBank/DDBJ whole genome shotgun (WGS) entry which is preliminary data.</text>
</comment>
<dbReference type="Gene3D" id="1.10.472.10">
    <property type="entry name" value="Cyclin-like"/>
    <property type="match status" value="1"/>
</dbReference>
<dbReference type="AlphaFoldDB" id="A0AAD4NDC3"/>
<organism evidence="1 2">
    <name type="scientific">Ditylenchus destructor</name>
    <dbReference type="NCBI Taxonomy" id="166010"/>
    <lineage>
        <taxon>Eukaryota</taxon>
        <taxon>Metazoa</taxon>
        <taxon>Ecdysozoa</taxon>
        <taxon>Nematoda</taxon>
        <taxon>Chromadorea</taxon>
        <taxon>Rhabditida</taxon>
        <taxon>Tylenchina</taxon>
        <taxon>Tylenchomorpha</taxon>
        <taxon>Sphaerularioidea</taxon>
        <taxon>Anguinidae</taxon>
        <taxon>Anguininae</taxon>
        <taxon>Ditylenchus</taxon>
    </lineage>
</organism>
<name>A0AAD4NDC3_9BILA</name>
<dbReference type="Proteomes" id="UP001201812">
    <property type="component" value="Unassembled WGS sequence"/>
</dbReference>
<evidence type="ECO:0000313" key="1">
    <source>
        <dbReference type="EMBL" id="KAI1720649.1"/>
    </source>
</evidence>
<dbReference type="SUPFAM" id="SSF47954">
    <property type="entry name" value="Cyclin-like"/>
    <property type="match status" value="1"/>
</dbReference>
<dbReference type="InterPro" id="IPR036915">
    <property type="entry name" value="Cyclin-like_sf"/>
</dbReference>
<protein>
    <submittedName>
        <fullName evidence="1">Cyclin N-terminal domain-containing protein 1-like</fullName>
    </submittedName>
</protein>
<accession>A0AAD4NDC3</accession>
<keyword evidence="2" id="KW-1185">Reference proteome</keyword>